<gene>
    <name evidence="2" type="ORF">SAMN05216279_101448</name>
</gene>
<feature type="transmembrane region" description="Helical" evidence="1">
    <location>
        <begin position="72"/>
        <end position="94"/>
    </location>
</feature>
<comment type="caution">
    <text evidence="2">The sequence shown here is derived from an EMBL/GenBank/DDBJ whole genome shotgun (WGS) entry which is preliminary data.</text>
</comment>
<sequence>MTTPNAEALPRVHPLGRTLSLLLAAPLALLLLIHPGLMLDASGHYSHPLLMAVMLGVSAGLVHGVGFVPRLWLWRLLFGPAVGWPLLVLGYALLFRAQLG</sequence>
<dbReference type="InterPro" id="IPR011846">
    <property type="entry name" value="Cyd_oper_YbgE"/>
</dbReference>
<dbReference type="AlphaFoldDB" id="A0A1G5MBX3"/>
<evidence type="ECO:0000313" key="2">
    <source>
        <dbReference type="EMBL" id="SCZ21889.1"/>
    </source>
</evidence>
<dbReference type="eggNOG" id="COG3790">
    <property type="taxonomic scope" value="Bacteria"/>
</dbReference>
<feature type="transmembrane region" description="Helical" evidence="1">
    <location>
        <begin position="49"/>
        <end position="66"/>
    </location>
</feature>
<proteinExistence type="predicted"/>
<reference evidence="3" key="1">
    <citation type="submission" date="2016-10" db="EMBL/GenBank/DDBJ databases">
        <authorList>
            <person name="de Groot N.N."/>
        </authorList>
    </citation>
    <scope>NUCLEOTIDE SEQUENCE [LARGE SCALE GENOMIC DNA]</scope>
    <source>
        <strain evidence="3">DSM 15758</strain>
    </source>
</reference>
<feature type="transmembrane region" description="Helical" evidence="1">
    <location>
        <begin position="19"/>
        <end position="37"/>
    </location>
</feature>
<accession>A0A1G5MBX3</accession>
<keyword evidence="1" id="KW-0812">Transmembrane</keyword>
<dbReference type="OrthoDB" id="5298003at2"/>
<dbReference type="Pfam" id="PF09600">
    <property type="entry name" value="Cyd_oper_YbgE"/>
    <property type="match status" value="1"/>
</dbReference>
<evidence type="ECO:0000313" key="3">
    <source>
        <dbReference type="Proteomes" id="UP000183046"/>
    </source>
</evidence>
<evidence type="ECO:0000256" key="1">
    <source>
        <dbReference type="SAM" id="Phobius"/>
    </source>
</evidence>
<protein>
    <submittedName>
        <fullName evidence="2">Cyd operon protein YbgE</fullName>
    </submittedName>
</protein>
<dbReference type="Proteomes" id="UP000183046">
    <property type="component" value="Unassembled WGS sequence"/>
</dbReference>
<organism evidence="2 3">
    <name type="scientific">Pseudomonas oryzihabitans</name>
    <dbReference type="NCBI Taxonomy" id="47885"/>
    <lineage>
        <taxon>Bacteria</taxon>
        <taxon>Pseudomonadati</taxon>
        <taxon>Pseudomonadota</taxon>
        <taxon>Gammaproteobacteria</taxon>
        <taxon>Pseudomonadales</taxon>
        <taxon>Pseudomonadaceae</taxon>
        <taxon>Pseudomonas</taxon>
    </lineage>
</organism>
<dbReference type="EMBL" id="FMWB01000001">
    <property type="protein sequence ID" value="SCZ21889.1"/>
    <property type="molecule type" value="Genomic_DNA"/>
</dbReference>
<keyword evidence="1" id="KW-0472">Membrane</keyword>
<keyword evidence="1" id="KW-1133">Transmembrane helix</keyword>
<dbReference type="RefSeq" id="WP_074583040.1">
    <property type="nucleotide sequence ID" value="NZ_FMWB01000001.1"/>
</dbReference>
<name>A0A1G5MBX3_9PSED</name>
<dbReference type="STRING" id="237610.BJP27_04100"/>